<feature type="transmembrane region" description="Helical" evidence="1">
    <location>
        <begin position="7"/>
        <end position="29"/>
    </location>
</feature>
<dbReference type="WBParaSite" id="jg16298">
    <property type="protein sequence ID" value="jg16298"/>
    <property type="gene ID" value="jg16298"/>
</dbReference>
<reference evidence="3" key="1">
    <citation type="submission" date="2022-11" db="UniProtKB">
        <authorList>
            <consortium name="WormBaseParasite"/>
        </authorList>
    </citation>
    <scope>IDENTIFICATION</scope>
</reference>
<organism evidence="2 3">
    <name type="scientific">Ditylenchus dipsaci</name>
    <dbReference type="NCBI Taxonomy" id="166011"/>
    <lineage>
        <taxon>Eukaryota</taxon>
        <taxon>Metazoa</taxon>
        <taxon>Ecdysozoa</taxon>
        <taxon>Nematoda</taxon>
        <taxon>Chromadorea</taxon>
        <taxon>Rhabditida</taxon>
        <taxon>Tylenchina</taxon>
        <taxon>Tylenchomorpha</taxon>
        <taxon>Sphaerularioidea</taxon>
        <taxon>Anguinidae</taxon>
        <taxon>Anguininae</taxon>
        <taxon>Ditylenchus</taxon>
    </lineage>
</organism>
<name>A0A915D5S2_9BILA</name>
<keyword evidence="1" id="KW-0472">Membrane</keyword>
<sequence>MSLLVDFAIVFGVPLLLLHGMLPLLVYLVPTFASACLLSEFSLRGIRSVGRDFYLEKDIETSKAPLMSAASGQGLSVAYSSCFILI</sequence>
<accession>A0A915D5S2</accession>
<keyword evidence="2" id="KW-1185">Reference proteome</keyword>
<keyword evidence="1" id="KW-1133">Transmembrane helix</keyword>
<evidence type="ECO:0000313" key="3">
    <source>
        <dbReference type="WBParaSite" id="jg16298"/>
    </source>
</evidence>
<dbReference type="Proteomes" id="UP000887574">
    <property type="component" value="Unplaced"/>
</dbReference>
<protein>
    <submittedName>
        <fullName evidence="3">NADH dehydrogenase subunit 1</fullName>
    </submittedName>
</protein>
<evidence type="ECO:0000313" key="2">
    <source>
        <dbReference type="Proteomes" id="UP000887574"/>
    </source>
</evidence>
<evidence type="ECO:0000256" key="1">
    <source>
        <dbReference type="SAM" id="Phobius"/>
    </source>
</evidence>
<proteinExistence type="predicted"/>
<keyword evidence="1" id="KW-0812">Transmembrane</keyword>
<dbReference type="AlphaFoldDB" id="A0A915D5S2"/>